<evidence type="ECO:0000313" key="2">
    <source>
        <dbReference type="Proteomes" id="UP001343257"/>
    </source>
</evidence>
<reference evidence="1 2" key="1">
    <citation type="submission" date="2023-03" db="EMBL/GenBank/DDBJ databases">
        <title>Bacillus Genome Sequencing.</title>
        <authorList>
            <person name="Dunlap C."/>
        </authorList>
    </citation>
    <scope>NUCLEOTIDE SEQUENCE [LARGE SCALE GENOMIC DNA]</scope>
    <source>
        <strain evidence="1 2">NRS-52</strain>
    </source>
</reference>
<accession>A0ABU6PTZ5</accession>
<dbReference type="Proteomes" id="UP001343257">
    <property type="component" value="Unassembled WGS sequence"/>
</dbReference>
<protein>
    <submittedName>
        <fullName evidence="1">Uncharacterized protein</fullName>
    </submittedName>
</protein>
<name>A0ABU6PTZ5_9BACL</name>
<dbReference type="RefSeq" id="WP_328278618.1">
    <property type="nucleotide sequence ID" value="NZ_JARTLD010000033.1"/>
</dbReference>
<gene>
    <name evidence="1" type="ORF">P9847_13715</name>
</gene>
<dbReference type="EMBL" id="JARTLD010000033">
    <property type="protein sequence ID" value="MED5018362.1"/>
    <property type="molecule type" value="Genomic_DNA"/>
</dbReference>
<organism evidence="1 2">
    <name type="scientific">Paenibacillus chibensis</name>
    <dbReference type="NCBI Taxonomy" id="59846"/>
    <lineage>
        <taxon>Bacteria</taxon>
        <taxon>Bacillati</taxon>
        <taxon>Bacillota</taxon>
        <taxon>Bacilli</taxon>
        <taxon>Bacillales</taxon>
        <taxon>Paenibacillaceae</taxon>
        <taxon>Paenibacillus</taxon>
    </lineage>
</organism>
<proteinExistence type="predicted"/>
<keyword evidence="2" id="KW-1185">Reference proteome</keyword>
<comment type="caution">
    <text evidence="1">The sequence shown here is derived from an EMBL/GenBank/DDBJ whole genome shotgun (WGS) entry which is preliminary data.</text>
</comment>
<evidence type="ECO:0000313" key="1">
    <source>
        <dbReference type="EMBL" id="MED5018362.1"/>
    </source>
</evidence>
<sequence length="42" mass="4544">MNAVKTVLDPLKKVSSPAAGGDAFFSKNFMMKEGIEAKLRES</sequence>